<gene>
    <name evidence="8" type="ORF">K504DRAFT_434950</name>
</gene>
<feature type="compositionally biased region" description="Basic and acidic residues" evidence="6">
    <location>
        <begin position="259"/>
        <end position="278"/>
    </location>
</feature>
<evidence type="ECO:0000256" key="6">
    <source>
        <dbReference type="SAM" id="MobiDB-lite"/>
    </source>
</evidence>
<dbReference type="AlphaFoldDB" id="A0A6G1K752"/>
<comment type="subcellular location">
    <subcellularLocation>
        <location evidence="1">Nucleus</location>
    </subcellularLocation>
</comment>
<dbReference type="InterPro" id="IPR011598">
    <property type="entry name" value="bHLH_dom"/>
</dbReference>
<dbReference type="Pfam" id="PF00010">
    <property type="entry name" value="HLH"/>
    <property type="match status" value="1"/>
</dbReference>
<dbReference type="PROSITE" id="PS50888">
    <property type="entry name" value="BHLH"/>
    <property type="match status" value="1"/>
</dbReference>
<dbReference type="GO" id="GO:0005634">
    <property type="term" value="C:nucleus"/>
    <property type="evidence" value="ECO:0007669"/>
    <property type="project" value="UniProtKB-SubCell"/>
</dbReference>
<evidence type="ECO:0000313" key="8">
    <source>
        <dbReference type="EMBL" id="KAF2708453.1"/>
    </source>
</evidence>
<reference evidence="8" key="1">
    <citation type="journal article" date="2020" name="Stud. Mycol.">
        <title>101 Dothideomycetes genomes: a test case for predicting lifestyles and emergence of pathogens.</title>
        <authorList>
            <person name="Haridas S."/>
            <person name="Albert R."/>
            <person name="Binder M."/>
            <person name="Bloem J."/>
            <person name="Labutti K."/>
            <person name="Salamov A."/>
            <person name="Andreopoulos B."/>
            <person name="Baker S."/>
            <person name="Barry K."/>
            <person name="Bills G."/>
            <person name="Bluhm B."/>
            <person name="Cannon C."/>
            <person name="Castanera R."/>
            <person name="Culley D."/>
            <person name="Daum C."/>
            <person name="Ezra D."/>
            <person name="Gonzalez J."/>
            <person name="Henrissat B."/>
            <person name="Kuo A."/>
            <person name="Liang C."/>
            <person name="Lipzen A."/>
            <person name="Lutzoni F."/>
            <person name="Magnuson J."/>
            <person name="Mondo S."/>
            <person name="Nolan M."/>
            <person name="Ohm R."/>
            <person name="Pangilinan J."/>
            <person name="Park H.-J."/>
            <person name="Ramirez L."/>
            <person name="Alfaro M."/>
            <person name="Sun H."/>
            <person name="Tritt A."/>
            <person name="Yoshinaga Y."/>
            <person name="Zwiers L.-H."/>
            <person name="Turgeon B."/>
            <person name="Goodwin S."/>
            <person name="Spatafora J."/>
            <person name="Crous P."/>
            <person name="Grigoriev I."/>
        </authorList>
    </citation>
    <scope>NUCLEOTIDE SEQUENCE</scope>
    <source>
        <strain evidence="8">CBS 279.74</strain>
    </source>
</reference>
<dbReference type="PANTHER" id="PTHR15741">
    <property type="entry name" value="BASIC HELIX-LOOP-HELIX ZIP TRANSCRIPTION FACTOR"/>
    <property type="match status" value="1"/>
</dbReference>
<proteinExistence type="predicted"/>
<keyword evidence="2" id="KW-0805">Transcription regulation</keyword>
<keyword evidence="5" id="KW-0539">Nucleus</keyword>
<dbReference type="InterPro" id="IPR036638">
    <property type="entry name" value="HLH_DNA-bd_sf"/>
</dbReference>
<dbReference type="InterPro" id="IPR052207">
    <property type="entry name" value="Max-like/E-box_TFs"/>
</dbReference>
<evidence type="ECO:0000259" key="7">
    <source>
        <dbReference type="PROSITE" id="PS50888"/>
    </source>
</evidence>
<organism evidence="8 9">
    <name type="scientific">Pleomassaria siparia CBS 279.74</name>
    <dbReference type="NCBI Taxonomy" id="1314801"/>
    <lineage>
        <taxon>Eukaryota</taxon>
        <taxon>Fungi</taxon>
        <taxon>Dikarya</taxon>
        <taxon>Ascomycota</taxon>
        <taxon>Pezizomycotina</taxon>
        <taxon>Dothideomycetes</taxon>
        <taxon>Pleosporomycetidae</taxon>
        <taxon>Pleosporales</taxon>
        <taxon>Pleomassariaceae</taxon>
        <taxon>Pleomassaria</taxon>
    </lineage>
</organism>
<dbReference type="CDD" id="cd11404">
    <property type="entry name" value="bHLHzip_Mlx_like"/>
    <property type="match status" value="1"/>
</dbReference>
<dbReference type="GO" id="GO:0000978">
    <property type="term" value="F:RNA polymerase II cis-regulatory region sequence-specific DNA binding"/>
    <property type="evidence" value="ECO:0007669"/>
    <property type="project" value="TreeGrafter"/>
</dbReference>
<dbReference type="Gene3D" id="4.10.280.10">
    <property type="entry name" value="Helix-loop-helix DNA-binding domain"/>
    <property type="match status" value="1"/>
</dbReference>
<dbReference type="GO" id="GO:0046983">
    <property type="term" value="F:protein dimerization activity"/>
    <property type="evidence" value="ECO:0007669"/>
    <property type="project" value="InterPro"/>
</dbReference>
<dbReference type="EMBL" id="MU005772">
    <property type="protein sequence ID" value="KAF2708453.1"/>
    <property type="molecule type" value="Genomic_DNA"/>
</dbReference>
<dbReference type="GO" id="GO:0000981">
    <property type="term" value="F:DNA-binding transcription factor activity, RNA polymerase II-specific"/>
    <property type="evidence" value="ECO:0007669"/>
    <property type="project" value="TreeGrafter"/>
</dbReference>
<feature type="region of interest" description="Disordered" evidence="6">
    <location>
        <begin position="219"/>
        <end position="278"/>
    </location>
</feature>
<evidence type="ECO:0000256" key="4">
    <source>
        <dbReference type="ARBA" id="ARBA00023163"/>
    </source>
</evidence>
<dbReference type="OrthoDB" id="5778525at2759"/>
<keyword evidence="3" id="KW-0238">DNA-binding</keyword>
<evidence type="ECO:0000256" key="5">
    <source>
        <dbReference type="ARBA" id="ARBA00023242"/>
    </source>
</evidence>
<evidence type="ECO:0000256" key="3">
    <source>
        <dbReference type="ARBA" id="ARBA00023125"/>
    </source>
</evidence>
<name>A0A6G1K752_9PLEO</name>
<dbReference type="PANTHER" id="PTHR15741:SF27">
    <property type="entry name" value="TRANSCRIPTION FACTOR AP-4"/>
    <property type="match status" value="1"/>
</dbReference>
<protein>
    <recommendedName>
        <fullName evidence="7">BHLH domain-containing protein</fullName>
    </recommendedName>
</protein>
<feature type="compositionally biased region" description="Polar residues" evidence="6">
    <location>
        <begin position="219"/>
        <end position="231"/>
    </location>
</feature>
<keyword evidence="9" id="KW-1185">Reference proteome</keyword>
<keyword evidence="4" id="KW-0804">Transcription</keyword>
<dbReference type="SMART" id="SM00353">
    <property type="entry name" value="HLH"/>
    <property type="match status" value="1"/>
</dbReference>
<dbReference type="Proteomes" id="UP000799428">
    <property type="component" value="Unassembled WGS sequence"/>
</dbReference>
<accession>A0A6G1K752</accession>
<dbReference type="SUPFAM" id="SSF47459">
    <property type="entry name" value="HLH, helix-loop-helix DNA-binding domain"/>
    <property type="match status" value="1"/>
</dbReference>
<feature type="domain" description="BHLH" evidence="7">
    <location>
        <begin position="268"/>
        <end position="319"/>
    </location>
</feature>
<evidence type="ECO:0000256" key="2">
    <source>
        <dbReference type="ARBA" id="ARBA00023015"/>
    </source>
</evidence>
<evidence type="ECO:0000313" key="9">
    <source>
        <dbReference type="Proteomes" id="UP000799428"/>
    </source>
</evidence>
<sequence>MASGDSNPFGYIIADYNADSNTNLLDNHESQTLTNFFLTNDPNNLNAPQFTFDPGTKDGFEDLDWNYVPPATVHGVSATIPDQAQLHNGFHYDPSFAPEPLRGGHLGNTQDDLRAASTLFTNANAQTSYTNGRAHSFHGLPSTGIGVNHLSALGLRNAMPMVPGGNGLLPDQLAALLPNHAENGSLDHQIAADFASNQAQHHLADLERQRPMMKRSYTYGTDTAFNSNGSATRPAKTHRASLDETSTRRKRLSSVGQKAQRENLSDEQKRSNHILSEQKRRNLIKRGFDDLHDLVPELRNGGLSKSGVLTGAANFLDKLIEENNHFASLSKAENG</sequence>
<evidence type="ECO:0000256" key="1">
    <source>
        <dbReference type="ARBA" id="ARBA00004123"/>
    </source>
</evidence>